<comment type="function">
    <text evidence="5">Cell division protein that is required for growth during stress conditions. May be involved in protecting or stabilizing the divisomal assembly under conditions of stress.</text>
</comment>
<dbReference type="InterPro" id="IPR011707">
    <property type="entry name" value="Cu-oxidase-like_N"/>
</dbReference>
<dbReference type="Pfam" id="PF07732">
    <property type="entry name" value="Cu-oxidase_3"/>
    <property type="match status" value="1"/>
</dbReference>
<dbReference type="GO" id="GO:0005507">
    <property type="term" value="F:copper ion binding"/>
    <property type="evidence" value="ECO:0007669"/>
    <property type="project" value="InterPro"/>
</dbReference>
<dbReference type="SUPFAM" id="SSF49503">
    <property type="entry name" value="Cupredoxins"/>
    <property type="match status" value="3"/>
</dbReference>
<comment type="caution">
    <text evidence="8">The sequence shown here is derived from an EMBL/GenBank/DDBJ whole genome shotgun (WGS) entry which is preliminary data.</text>
</comment>
<sequence>MKAITRRQLLKTGLYSTALLSLPQSAWAAARPPLLIPPLLESRRGRPLYLTLETVRKALIEDKSTEVWGFNGLYLGPTIRVKRGEFVRLVYRNNLSRPVAMNLQGLQAPAELLGGVGKVLLPNQSWSPIISIEQAPATCWYQGYSLTQTAYETYRGLAGMWIIEEPNSPKNALPNQYGVNDIPLILQDLELNNQGTQLFQPNQNQFLGNRLFVNGQQSPYLKVARGWVRLRIVNASLSRRYELSCDDGRDLHWIASDQGFLPVSRAVKSLSLAPSERAEILLDLNEGGNVRLMAGRATNLWDKLTGLFSAEQNLLDNTILELRPEGLLSVFSQQPRIPFPPDLTLPTTISQERHFHINNDNAMINQRRFDPRRIDVNAKLGSLERWNISADSPVGFRLQGARFIIESIDNQPLPPEQQGWKDTVWVDKSVQLLVHFINPSSHNFPLTFGTSDLMLADKGAMGLMVVQ</sequence>
<protein>
    <recommendedName>
        <fullName evidence="5">Cell division protein FtsP</fullName>
    </recommendedName>
</protein>
<comment type="similarity">
    <text evidence="5">Belongs to the FtsP family.</text>
</comment>
<keyword evidence="3 5" id="KW-0574">Periplasm</keyword>
<dbReference type="CDD" id="cd13890">
    <property type="entry name" value="CuRO_3_CueO_FtsP"/>
    <property type="match status" value="1"/>
</dbReference>
<dbReference type="InterPro" id="IPR026589">
    <property type="entry name" value="FtsP"/>
</dbReference>
<evidence type="ECO:0000256" key="5">
    <source>
        <dbReference type="HAMAP-Rule" id="MF_00915"/>
    </source>
</evidence>
<name>A0A4R1G434_9PAST</name>
<reference evidence="8 9" key="1">
    <citation type="submission" date="2019-03" db="EMBL/GenBank/DDBJ databases">
        <title>Genomic Encyclopedia of Type Strains, Phase IV (KMG-IV): sequencing the most valuable type-strain genomes for metagenomic binning, comparative biology and taxonomic classification.</title>
        <authorList>
            <person name="Goeker M."/>
        </authorList>
    </citation>
    <scope>NUCLEOTIDE SEQUENCE [LARGE SCALE GENOMIC DNA]</scope>
    <source>
        <strain evidence="8 9">DSM 15534</strain>
    </source>
</reference>
<evidence type="ECO:0000256" key="4">
    <source>
        <dbReference type="ARBA" id="ARBA00023306"/>
    </source>
</evidence>
<dbReference type="GO" id="GO:0032153">
    <property type="term" value="C:cell division site"/>
    <property type="evidence" value="ECO:0007669"/>
    <property type="project" value="UniProtKB-UniRule"/>
</dbReference>
<dbReference type="PANTHER" id="PTHR48267">
    <property type="entry name" value="CUPREDOXIN SUPERFAMILY PROTEIN"/>
    <property type="match status" value="1"/>
</dbReference>
<evidence type="ECO:0000256" key="1">
    <source>
        <dbReference type="ARBA" id="ARBA00022618"/>
    </source>
</evidence>
<feature type="domain" description="Plastocyanin-like" evidence="7">
    <location>
        <begin position="60"/>
        <end position="167"/>
    </location>
</feature>
<keyword evidence="9" id="KW-1185">Reference proteome</keyword>
<gene>
    <name evidence="5" type="primary">ftsP</name>
    <name evidence="8" type="ORF">EV694_0072</name>
</gene>
<evidence type="ECO:0000256" key="2">
    <source>
        <dbReference type="ARBA" id="ARBA00022729"/>
    </source>
</evidence>
<dbReference type="HAMAP" id="MF_00915">
    <property type="entry name" value="FtsP"/>
    <property type="match status" value="1"/>
</dbReference>
<evidence type="ECO:0000256" key="6">
    <source>
        <dbReference type="SAM" id="SignalP"/>
    </source>
</evidence>
<organism evidence="8 9">
    <name type="scientific">Volucribacter psittacicida</name>
    <dbReference type="NCBI Taxonomy" id="203482"/>
    <lineage>
        <taxon>Bacteria</taxon>
        <taxon>Pseudomonadati</taxon>
        <taxon>Pseudomonadota</taxon>
        <taxon>Gammaproteobacteria</taxon>
        <taxon>Pasteurellales</taxon>
        <taxon>Pasteurellaceae</taxon>
        <taxon>Volucribacter</taxon>
    </lineage>
</organism>
<evidence type="ECO:0000256" key="3">
    <source>
        <dbReference type="ARBA" id="ARBA00022764"/>
    </source>
</evidence>
<dbReference type="InterPro" id="IPR006311">
    <property type="entry name" value="TAT_signal"/>
</dbReference>
<dbReference type="PANTHER" id="PTHR48267:SF1">
    <property type="entry name" value="BILIRUBIN OXIDASE"/>
    <property type="match status" value="1"/>
</dbReference>
<evidence type="ECO:0000259" key="7">
    <source>
        <dbReference type="Pfam" id="PF07732"/>
    </source>
</evidence>
<dbReference type="PROSITE" id="PS51318">
    <property type="entry name" value="TAT"/>
    <property type="match status" value="1"/>
</dbReference>
<dbReference type="RefSeq" id="WP_132687663.1">
    <property type="nucleotide sequence ID" value="NZ_SMFT01000001.1"/>
</dbReference>
<dbReference type="Proteomes" id="UP000294702">
    <property type="component" value="Unassembled WGS sequence"/>
</dbReference>
<feature type="chain" id="PRO_5020780324" description="Cell division protein FtsP" evidence="6">
    <location>
        <begin position="29"/>
        <end position="467"/>
    </location>
</feature>
<dbReference type="AlphaFoldDB" id="A0A4R1G434"/>
<proteinExistence type="inferred from homology"/>
<evidence type="ECO:0000313" key="9">
    <source>
        <dbReference type="Proteomes" id="UP000294702"/>
    </source>
</evidence>
<comment type="subcellular location">
    <subcellularLocation>
        <location evidence="5">Periplasm</location>
    </subcellularLocation>
    <text evidence="5">Localizes to the division septum.</text>
</comment>
<accession>A0A4R1G434</accession>
<dbReference type="GO" id="GO:0030288">
    <property type="term" value="C:outer membrane-bounded periplasmic space"/>
    <property type="evidence" value="ECO:0007669"/>
    <property type="project" value="UniProtKB-UniRule"/>
</dbReference>
<dbReference type="GO" id="GO:0043093">
    <property type="term" value="P:FtsZ-dependent cytokinesis"/>
    <property type="evidence" value="ECO:0007669"/>
    <property type="project" value="UniProtKB-UniRule"/>
</dbReference>
<dbReference type="InterPro" id="IPR008972">
    <property type="entry name" value="Cupredoxin"/>
</dbReference>
<keyword evidence="2 6" id="KW-0732">Signal</keyword>
<dbReference type="EMBL" id="SMFT01000001">
    <property type="protein sequence ID" value="TCK01461.1"/>
    <property type="molecule type" value="Genomic_DNA"/>
</dbReference>
<dbReference type="OrthoDB" id="9757546at2"/>
<dbReference type="Gene3D" id="2.60.40.420">
    <property type="entry name" value="Cupredoxins - blue copper proteins"/>
    <property type="match status" value="3"/>
</dbReference>
<feature type="signal peptide" evidence="6">
    <location>
        <begin position="1"/>
        <end position="28"/>
    </location>
</feature>
<keyword evidence="4 5" id="KW-0131">Cell cycle</keyword>
<keyword evidence="1 5" id="KW-0132">Cell division</keyword>
<dbReference type="InterPro" id="IPR045087">
    <property type="entry name" value="Cu-oxidase_fam"/>
</dbReference>
<evidence type="ECO:0000313" key="8">
    <source>
        <dbReference type="EMBL" id="TCK01461.1"/>
    </source>
</evidence>